<reference evidence="1 2" key="1">
    <citation type="submission" date="2006-07" db="EMBL/GenBank/DDBJ databases">
        <title>Annotation of the draft genome assembly of Chlorobium ferroxidans DSM 13031.</title>
        <authorList>
            <consortium name="US DOE Joint Genome Institute (JGI-ORNL)"/>
            <person name="Larimer F."/>
            <person name="Land M."/>
            <person name="Hauser L."/>
        </authorList>
    </citation>
    <scope>NUCLEOTIDE SEQUENCE [LARGE SCALE GENOMIC DNA]</scope>
    <source>
        <strain evidence="1 2">DSM 13031</strain>
    </source>
</reference>
<name>Q0YTW8_9CHLB</name>
<sequence length="416" mass="48278">MSLLSSLSGQISQVRDGGLKIVFRKLRTLITYLFNCVFGGAIVLVASLARPFITIRFGSLFTSRIGHLAFNMDNYLASRRARNSREWGVFKTDRHISNLTIFEHWRRQEHLLISNVAALPFFFLEKFFPDSPMLISYKKELSYETAYDSLCSTSPSFFRFTAVEEQQGKKLLSDFGINGPFVCFHNRDSAYLSFFGDDGNLHDFRDFEFDDYRLAIESIVRLNIYALRLGEIVAKKSALDLPLFQELTGSKRRDFFEIYLMSKCLFFVGGNTGFSNVARIMRKPQLIVNFLPFRIRELTIYSENSLFIPKKLYKVKEGRYLRYREMNALPYDIHYKGDFFADHGIRIENNTPEEIEDAVLEMHSRTEGSWVDSEAQQQLQNQFWNSLGDEPGLNLLHRALKSTISSTFLERNRSLL</sequence>
<organism evidence="1 2">
    <name type="scientific">Chlorobium ferrooxidans DSM 13031</name>
    <dbReference type="NCBI Taxonomy" id="377431"/>
    <lineage>
        <taxon>Bacteria</taxon>
        <taxon>Pseudomonadati</taxon>
        <taxon>Chlorobiota</taxon>
        <taxon>Chlorobiia</taxon>
        <taxon>Chlorobiales</taxon>
        <taxon>Chlorobiaceae</taxon>
        <taxon>Chlorobium/Pelodictyon group</taxon>
        <taxon>Chlorobium</taxon>
    </lineage>
</organism>
<evidence type="ECO:0008006" key="3">
    <source>
        <dbReference type="Google" id="ProtNLM"/>
    </source>
</evidence>
<proteinExistence type="predicted"/>
<protein>
    <recommendedName>
        <fullName evidence="3">TIGR04372 family glycosyltransferase</fullName>
    </recommendedName>
</protein>
<dbReference type="AlphaFoldDB" id="Q0YTW8"/>
<dbReference type="RefSeq" id="WP_006365561.1">
    <property type="nucleotide sequence ID" value="NZ_AASE01000002.1"/>
</dbReference>
<dbReference type="EMBL" id="AASE01000002">
    <property type="protein sequence ID" value="EAT59784.1"/>
    <property type="molecule type" value="Genomic_DNA"/>
</dbReference>
<dbReference type="Proteomes" id="UP000004162">
    <property type="component" value="Unassembled WGS sequence"/>
</dbReference>
<dbReference type="NCBIfam" id="TIGR04372">
    <property type="entry name" value="glycosyl_04372"/>
    <property type="match status" value="1"/>
</dbReference>
<comment type="caution">
    <text evidence="1">The sequence shown here is derived from an EMBL/GenBank/DDBJ whole genome shotgun (WGS) entry which is preliminary data.</text>
</comment>
<evidence type="ECO:0000313" key="1">
    <source>
        <dbReference type="EMBL" id="EAT59784.1"/>
    </source>
</evidence>
<dbReference type="OrthoDB" id="331404at2"/>
<accession>Q0YTW8</accession>
<dbReference type="InterPro" id="IPR030808">
    <property type="entry name" value="Glycosyl_04372"/>
</dbReference>
<keyword evidence="2" id="KW-1185">Reference proteome</keyword>
<reference evidence="1 2" key="2">
    <citation type="submission" date="2006-07" db="EMBL/GenBank/DDBJ databases">
        <title>Sequencing of the draft genome and assembly of Chlorobium ferroxidans DSM 13031.</title>
        <authorList>
            <consortium name="US DOE Joint Genome Institute (JGI-PGF)"/>
            <person name="Copeland A."/>
            <person name="Lucas S."/>
            <person name="Lapidus A."/>
            <person name="Barry K."/>
            <person name="Glavina del Rio T."/>
            <person name="Dalin E."/>
            <person name="Tice H."/>
            <person name="Bruce D."/>
            <person name="Pitluck S."/>
            <person name="Richardson P."/>
        </authorList>
    </citation>
    <scope>NUCLEOTIDE SEQUENCE [LARGE SCALE GENOMIC DNA]</scope>
    <source>
        <strain evidence="1 2">DSM 13031</strain>
    </source>
</reference>
<evidence type="ECO:0000313" key="2">
    <source>
        <dbReference type="Proteomes" id="UP000004162"/>
    </source>
</evidence>
<gene>
    <name evidence="1" type="ORF">CferDRAFT_1791</name>
</gene>